<sequence length="220" mass="24966">MRSGCLPNLGNAYFWKRKISKKEGRLAVKAKEDSKVKTEECWIREDAADKLHVQLDAVNKNSGLPEKEGTVTEAKKMADEKVDDILALDESFTLVDVEKYEKSNEKLTVERRSEKLDVKCIYTQRDLTQYQARQEDKGAIAPKIDDSNKVKTFNLRGLKGGEKIDSGFNKVKTFDLRGVKARENTANEFNKVKTFDLRGVKSNGKGRNATAIWSRIFSVK</sequence>
<name>A0A398A7X0_BRACM</name>
<accession>A0A398A7X0</accession>
<organism evidence="1 2">
    <name type="scientific">Brassica campestris</name>
    <name type="common">Field mustard</name>
    <dbReference type="NCBI Taxonomy" id="3711"/>
    <lineage>
        <taxon>Eukaryota</taxon>
        <taxon>Viridiplantae</taxon>
        <taxon>Streptophyta</taxon>
        <taxon>Embryophyta</taxon>
        <taxon>Tracheophyta</taxon>
        <taxon>Spermatophyta</taxon>
        <taxon>Magnoliopsida</taxon>
        <taxon>eudicotyledons</taxon>
        <taxon>Gunneridae</taxon>
        <taxon>Pentapetalae</taxon>
        <taxon>rosids</taxon>
        <taxon>malvids</taxon>
        <taxon>Brassicales</taxon>
        <taxon>Brassicaceae</taxon>
        <taxon>Brassiceae</taxon>
        <taxon>Brassica</taxon>
    </lineage>
</organism>
<dbReference type="AlphaFoldDB" id="A0A398A7X0"/>
<reference evidence="1 2" key="1">
    <citation type="submission" date="2018-06" db="EMBL/GenBank/DDBJ databases">
        <title>WGS assembly of Brassica rapa FPsc.</title>
        <authorList>
            <person name="Bowman J."/>
            <person name="Kohchi T."/>
            <person name="Yamato K."/>
            <person name="Jenkins J."/>
            <person name="Shu S."/>
            <person name="Ishizaki K."/>
            <person name="Yamaoka S."/>
            <person name="Nishihama R."/>
            <person name="Nakamura Y."/>
            <person name="Berger F."/>
            <person name="Adam C."/>
            <person name="Aki S."/>
            <person name="Althoff F."/>
            <person name="Araki T."/>
            <person name="Arteaga-Vazquez M."/>
            <person name="Balasubrmanian S."/>
            <person name="Bauer D."/>
            <person name="Boehm C."/>
            <person name="Briginshaw L."/>
            <person name="Caballero-Perez J."/>
            <person name="Catarino B."/>
            <person name="Chen F."/>
            <person name="Chiyoda S."/>
            <person name="Chovatia M."/>
            <person name="Davies K."/>
            <person name="Delmans M."/>
            <person name="Demura T."/>
            <person name="Dierschke T."/>
            <person name="Dolan L."/>
            <person name="Dorantes-Acosta A."/>
            <person name="Eklund D."/>
            <person name="Florent S."/>
            <person name="Flores-Sandoval E."/>
            <person name="Fujiyama A."/>
            <person name="Fukuzawa H."/>
            <person name="Galik B."/>
            <person name="Grimanelli D."/>
            <person name="Grimwood J."/>
            <person name="Grossniklaus U."/>
            <person name="Hamada T."/>
            <person name="Haseloff J."/>
            <person name="Hetherington A."/>
            <person name="Higo A."/>
            <person name="Hirakawa Y."/>
            <person name="Hundley H."/>
            <person name="Ikeda Y."/>
            <person name="Inoue K."/>
            <person name="Inoue S."/>
            <person name="Ishida S."/>
            <person name="Jia Q."/>
            <person name="Kakita M."/>
            <person name="Kanazawa T."/>
            <person name="Kawai Y."/>
            <person name="Kawashima T."/>
            <person name="Kennedy M."/>
            <person name="Kinose K."/>
            <person name="Kinoshita T."/>
            <person name="Kohara Y."/>
            <person name="Koide E."/>
            <person name="Komatsu K."/>
            <person name="Kopischke S."/>
            <person name="Kubo M."/>
            <person name="Kyozuka J."/>
            <person name="Lagercrantz U."/>
            <person name="Lin S."/>
            <person name="Lindquist E."/>
            <person name="Lipzen A."/>
            <person name="Lu C."/>
            <person name="Luna E."/>
            <person name="Martienssen R."/>
            <person name="Minamino N."/>
            <person name="Mizutani M."/>
            <person name="Mizutani M."/>
            <person name="Mochizuki N."/>
            <person name="Monte I."/>
            <person name="Mosher R."/>
            <person name="Nagasaki H."/>
            <person name="Nakagami H."/>
            <person name="Naramoto S."/>
            <person name="Nishitani K."/>
            <person name="Ohtani M."/>
            <person name="Okamoto T."/>
            <person name="Okumura M."/>
            <person name="Phillips J."/>
            <person name="Pollak B."/>
            <person name="Reinders A."/>
            <person name="Roevekamp M."/>
            <person name="Sano R."/>
            <person name="Sawa S."/>
            <person name="Schmid M."/>
            <person name="Shirakawa M."/>
            <person name="Solano R."/>
            <person name="Spunde A."/>
            <person name="Suetsugu N."/>
            <person name="Sugano S."/>
            <person name="Sugiyama A."/>
            <person name="Sun R."/>
            <person name="Suzuki Y."/>
            <person name="Takenaka M."/>
            <person name="Takezawa D."/>
            <person name="Tomogane H."/>
            <person name="Tsuzuki M."/>
            <person name="Ueda T."/>
            <person name="Umeda M."/>
            <person name="Ward J."/>
            <person name="Watanabe Y."/>
            <person name="Yazaki K."/>
            <person name="Yokoyama R."/>
            <person name="Yoshitake Y."/>
            <person name="Yotsui I."/>
            <person name="Zachgo S."/>
            <person name="Schmutz J."/>
        </authorList>
    </citation>
    <scope>NUCLEOTIDE SEQUENCE [LARGE SCALE GENOMIC DNA]</scope>
    <source>
        <strain evidence="2">cv. B-3</strain>
    </source>
</reference>
<evidence type="ECO:0000313" key="2">
    <source>
        <dbReference type="Proteomes" id="UP000264353"/>
    </source>
</evidence>
<evidence type="ECO:0000313" key="1">
    <source>
        <dbReference type="EMBL" id="RID73911.1"/>
    </source>
</evidence>
<protein>
    <submittedName>
        <fullName evidence="1">Uncharacterized protein</fullName>
    </submittedName>
</protein>
<dbReference type="Proteomes" id="UP000264353">
    <property type="component" value="Chromosome A2"/>
</dbReference>
<gene>
    <name evidence="1" type="ORF">BRARA_B01035</name>
</gene>
<proteinExistence type="predicted"/>
<dbReference type="EMBL" id="CM010629">
    <property type="protein sequence ID" value="RID73911.1"/>
    <property type="molecule type" value="Genomic_DNA"/>
</dbReference>